<evidence type="ECO:0000313" key="2">
    <source>
        <dbReference type="Proteomes" id="UP000049855"/>
    </source>
</evidence>
<reference evidence="2" key="1">
    <citation type="submission" date="2015-03" db="EMBL/GenBank/DDBJ databases">
        <authorList>
            <person name="Nijsse Bart"/>
        </authorList>
    </citation>
    <scope>NUCLEOTIDE SEQUENCE [LARGE SCALE GENOMIC DNA]</scope>
</reference>
<dbReference type="EMBL" id="CTRP01000011">
    <property type="protein sequence ID" value="CQR72726.1"/>
    <property type="molecule type" value="Genomic_DNA"/>
</dbReference>
<evidence type="ECO:0000313" key="1">
    <source>
        <dbReference type="EMBL" id="CQR72726.1"/>
    </source>
</evidence>
<keyword evidence="2" id="KW-1185">Reference proteome</keyword>
<dbReference type="PANTHER" id="PTHR34822:SF1">
    <property type="entry name" value="GRPB FAMILY PROTEIN"/>
    <property type="match status" value="1"/>
</dbReference>
<dbReference type="AlphaFoldDB" id="A0A0U1KZC4"/>
<dbReference type="SUPFAM" id="SSF81301">
    <property type="entry name" value="Nucleotidyltransferase"/>
    <property type="match status" value="1"/>
</dbReference>
<dbReference type="Pfam" id="PF04229">
    <property type="entry name" value="GrpB"/>
    <property type="match status" value="1"/>
</dbReference>
<dbReference type="RefSeq" id="WP_021168418.1">
    <property type="nucleotide sequence ID" value="NZ_CTRP01000011.1"/>
</dbReference>
<gene>
    <name evidence="1" type="ORF">SpAn4DRAFT_3186</name>
</gene>
<sequence length="175" mass="20899">MKEMSLEELWQLYPIILKDHNPNYQSWYAEEKQRLLHILHDYDICRINHIGSTSVEGLIAKPTIDILLELPKDYAVNDIAQLLQNDDWILMQKDDKQRTLDLGKGYTPNGFAEKVYHLHVKPLGDWNELYFRDYLRQYPNVARQYEALKLGLKERFERDRDAYTYAKSDFVMEQS</sequence>
<organism evidence="1 2">
    <name type="scientific">Sporomusa ovata</name>
    <dbReference type="NCBI Taxonomy" id="2378"/>
    <lineage>
        <taxon>Bacteria</taxon>
        <taxon>Bacillati</taxon>
        <taxon>Bacillota</taxon>
        <taxon>Negativicutes</taxon>
        <taxon>Selenomonadales</taxon>
        <taxon>Sporomusaceae</taxon>
        <taxon>Sporomusa</taxon>
    </lineage>
</organism>
<dbReference type="Gene3D" id="3.30.460.10">
    <property type="entry name" value="Beta Polymerase, domain 2"/>
    <property type="match status" value="1"/>
</dbReference>
<accession>A0A0U1KZC4</accession>
<dbReference type="InterPro" id="IPR043519">
    <property type="entry name" value="NT_sf"/>
</dbReference>
<dbReference type="InterPro" id="IPR007344">
    <property type="entry name" value="GrpB/CoaE"/>
</dbReference>
<dbReference type="Proteomes" id="UP000049855">
    <property type="component" value="Unassembled WGS sequence"/>
</dbReference>
<name>A0A0U1KZC4_9FIRM</name>
<protein>
    <submittedName>
        <fullName evidence="1">Uncharacterized protein family UPF0157 (COG2320)</fullName>
    </submittedName>
</protein>
<dbReference type="PANTHER" id="PTHR34822">
    <property type="entry name" value="GRPB DOMAIN PROTEIN (AFU_ORTHOLOGUE AFUA_1G01530)"/>
    <property type="match status" value="1"/>
</dbReference>
<proteinExistence type="predicted"/>